<gene>
    <name evidence="2" type="ORF">COX15_00335</name>
</gene>
<evidence type="ECO:0000256" key="1">
    <source>
        <dbReference type="SAM" id="Phobius"/>
    </source>
</evidence>
<organism evidence="2 3">
    <name type="scientific">Candidatus Colwellbacteria bacterium CG23_combo_of_CG06-09_8_20_14_all_42_19</name>
    <dbReference type="NCBI Taxonomy" id="1974541"/>
    <lineage>
        <taxon>Bacteria</taxon>
        <taxon>Candidatus Colwelliibacteriota</taxon>
    </lineage>
</organism>
<comment type="caution">
    <text evidence="2">The sequence shown here is derived from an EMBL/GenBank/DDBJ whole genome shotgun (WGS) entry which is preliminary data.</text>
</comment>
<name>A0A2H0AM90_9BACT</name>
<dbReference type="EMBL" id="PCSK01000008">
    <property type="protein sequence ID" value="PIP46542.1"/>
    <property type="molecule type" value="Genomic_DNA"/>
</dbReference>
<keyword evidence="1" id="KW-1133">Transmembrane helix</keyword>
<feature type="transmembrane region" description="Helical" evidence="1">
    <location>
        <begin position="12"/>
        <end position="34"/>
    </location>
</feature>
<evidence type="ECO:0000313" key="3">
    <source>
        <dbReference type="Proteomes" id="UP000230007"/>
    </source>
</evidence>
<accession>A0A2H0AM90</accession>
<protein>
    <submittedName>
        <fullName evidence="2">Uncharacterized protein</fullName>
    </submittedName>
</protein>
<feature type="transmembrane region" description="Helical" evidence="1">
    <location>
        <begin position="46"/>
        <end position="67"/>
    </location>
</feature>
<dbReference type="AlphaFoldDB" id="A0A2H0AM90"/>
<evidence type="ECO:0000313" key="2">
    <source>
        <dbReference type="EMBL" id="PIP46542.1"/>
    </source>
</evidence>
<dbReference type="Proteomes" id="UP000230007">
    <property type="component" value="Unassembled WGS sequence"/>
</dbReference>
<reference evidence="2 3" key="1">
    <citation type="submission" date="2017-09" db="EMBL/GenBank/DDBJ databases">
        <title>Depth-based differentiation of microbial function through sediment-hosted aquifers and enrichment of novel symbionts in the deep terrestrial subsurface.</title>
        <authorList>
            <person name="Probst A.J."/>
            <person name="Ladd B."/>
            <person name="Jarett J.K."/>
            <person name="Geller-Mcgrath D.E."/>
            <person name="Sieber C.M."/>
            <person name="Emerson J.B."/>
            <person name="Anantharaman K."/>
            <person name="Thomas B.C."/>
            <person name="Malmstrom R."/>
            <person name="Stieglmeier M."/>
            <person name="Klingl A."/>
            <person name="Woyke T."/>
            <person name="Ryan C.M."/>
            <person name="Banfield J.F."/>
        </authorList>
    </citation>
    <scope>NUCLEOTIDE SEQUENCE [LARGE SCALE GENOMIC DNA]</scope>
    <source>
        <strain evidence="2">CG23_combo_of_CG06-09_8_20_14_all_42_19</strain>
    </source>
</reference>
<keyword evidence="1" id="KW-0812">Transmembrane</keyword>
<sequence>MEKFFHSRIAQVISGVIVGFALGIALKNAILAFIGPKLFVVLTSGMGLFVVLTIVVFAIIVWSTIYARLTRGFQQGHNNQ</sequence>
<keyword evidence="1" id="KW-0472">Membrane</keyword>
<proteinExistence type="predicted"/>